<reference evidence="6" key="3">
    <citation type="submission" date="2019-07" db="EMBL/GenBank/DDBJ databases">
        <authorList>
            <person name="Seetharam A."/>
            <person name="Woodhouse M."/>
            <person name="Cannon E."/>
        </authorList>
    </citation>
    <scope>NUCLEOTIDE SEQUENCE [LARGE SCALE GENOMIC DNA]</scope>
    <source>
        <strain evidence="6">cv. B73</strain>
    </source>
</reference>
<dbReference type="Gramene" id="Zm00001eb293130_T004">
    <property type="protein sequence ID" value="Zm00001eb293130_P004"/>
    <property type="gene ID" value="Zm00001eb293130"/>
</dbReference>
<dbReference type="InterPro" id="IPR002048">
    <property type="entry name" value="EF_hand_dom"/>
</dbReference>
<evidence type="ECO:0000256" key="3">
    <source>
        <dbReference type="RuleBase" id="RU369080"/>
    </source>
</evidence>
<dbReference type="Pfam" id="PF13202">
    <property type="entry name" value="EF-hand_5"/>
    <property type="match status" value="1"/>
</dbReference>
<dbReference type="InterPro" id="IPR011992">
    <property type="entry name" value="EF-hand-dom_pair"/>
</dbReference>
<evidence type="ECO:0000259" key="4">
    <source>
        <dbReference type="PROSITE" id="PS50222"/>
    </source>
</evidence>
<dbReference type="GO" id="GO:0016020">
    <property type="term" value="C:membrane"/>
    <property type="evidence" value="ECO:0007669"/>
    <property type="project" value="UniProtKB-SubCell"/>
</dbReference>
<keyword evidence="3" id="KW-0472">Membrane</keyword>
<dbReference type="Gene3D" id="1.10.238.10">
    <property type="entry name" value="EF-hand"/>
    <property type="match status" value="1"/>
</dbReference>
<dbReference type="EnsemblPlants" id="Zm00001eb293130_T004">
    <property type="protein sequence ID" value="Zm00001eb293130_P004"/>
    <property type="gene ID" value="Zm00001eb293130"/>
</dbReference>
<dbReference type="PROSITE" id="PS50222">
    <property type="entry name" value="EF_HAND_2"/>
    <property type="match status" value="1"/>
</dbReference>
<keyword evidence="1 3" id="KW-0677">Repeat</keyword>
<dbReference type="OrthoDB" id="191686at2759"/>
<dbReference type="Proteomes" id="UP000007305">
    <property type="component" value="Chromosome 6"/>
</dbReference>
<evidence type="ECO:0000256" key="1">
    <source>
        <dbReference type="ARBA" id="ARBA00022737"/>
    </source>
</evidence>
<dbReference type="InterPro" id="IPR045198">
    <property type="entry name" value="CNBL1-10"/>
</dbReference>
<proteinExistence type="inferred from homology"/>
<sequence length="148" mass="16738">MGCATSKQFSRSAPAHADPAVLATQTSFTVNEVEALYELYKKLSCSIVKDGLIHKEEFQLALFRNSRRANLFADRVFDLFDLKRNGVIDFEEFVRSLSVFHPKADTSEKTACTNCIPQCSFIIFFFSCIRPCLRRGIFSLAKNPELLA</sequence>
<evidence type="ECO:0000313" key="7">
    <source>
        <dbReference type="Proteomes" id="UP000007305"/>
    </source>
</evidence>
<reference evidence="5" key="2">
    <citation type="submission" date="2015-12" db="EMBL/GenBank/DDBJ databases">
        <title>Update maize B73 reference genome by single molecule sequencing technologies.</title>
        <authorList>
            <consortium name="Maize Genome Sequencing Project"/>
            <person name="Ware D."/>
        </authorList>
    </citation>
    <scope>NUCLEOTIDE SEQUENCE</scope>
    <source>
        <tissue evidence="5">Seedling</tissue>
    </source>
</reference>
<evidence type="ECO:0000313" key="5">
    <source>
        <dbReference type="EMBL" id="AQK87669.1"/>
    </source>
</evidence>
<comment type="subunit">
    <text evidence="3">Homodimer. Interacts with CIPK.</text>
</comment>
<name>A0A1D6MA53_MAIZE</name>
<reference evidence="6" key="4">
    <citation type="submission" date="2021-05" db="UniProtKB">
        <authorList>
            <consortium name="EnsemblPlants"/>
        </authorList>
    </citation>
    <scope>IDENTIFICATION</scope>
    <source>
        <strain evidence="6">cv. B73</strain>
    </source>
</reference>
<accession>A0A1D6MA53</accession>
<protein>
    <recommendedName>
        <fullName evidence="3">Calcineurin B-like protein</fullName>
    </recommendedName>
</protein>
<reference evidence="7" key="1">
    <citation type="journal article" date="2009" name="Science">
        <title>The B73 maize genome: complexity, diversity, and dynamics.</title>
        <authorList>
            <person name="Schnable P.S."/>
            <person name="Ware D."/>
            <person name="Fulton R.S."/>
            <person name="Stein J.C."/>
            <person name="Wei F."/>
            <person name="Pasternak S."/>
            <person name="Liang C."/>
            <person name="Zhang J."/>
            <person name="Fulton L."/>
            <person name="Graves T.A."/>
            <person name="Minx P."/>
            <person name="Reily A.D."/>
            <person name="Courtney L."/>
            <person name="Kruchowski S.S."/>
            <person name="Tomlinson C."/>
            <person name="Strong C."/>
            <person name="Delehaunty K."/>
            <person name="Fronick C."/>
            <person name="Courtney B."/>
            <person name="Rock S.M."/>
            <person name="Belter E."/>
            <person name="Du F."/>
            <person name="Kim K."/>
            <person name="Abbott R.M."/>
            <person name="Cotton M."/>
            <person name="Levy A."/>
            <person name="Marchetto P."/>
            <person name="Ochoa K."/>
            <person name="Jackson S.M."/>
            <person name="Gillam B."/>
            <person name="Chen W."/>
            <person name="Yan L."/>
            <person name="Higginbotham J."/>
            <person name="Cardenas M."/>
            <person name="Waligorski J."/>
            <person name="Applebaum E."/>
            <person name="Phelps L."/>
            <person name="Falcone J."/>
            <person name="Kanchi K."/>
            <person name="Thane T."/>
            <person name="Scimone A."/>
            <person name="Thane N."/>
            <person name="Henke J."/>
            <person name="Wang T."/>
            <person name="Ruppert J."/>
            <person name="Shah N."/>
            <person name="Rotter K."/>
            <person name="Hodges J."/>
            <person name="Ingenthron E."/>
            <person name="Cordes M."/>
            <person name="Kohlberg S."/>
            <person name="Sgro J."/>
            <person name="Delgado B."/>
            <person name="Mead K."/>
            <person name="Chinwalla A."/>
            <person name="Leonard S."/>
            <person name="Crouse K."/>
            <person name="Collura K."/>
            <person name="Kudrna D."/>
            <person name="Currie J."/>
            <person name="He R."/>
            <person name="Angelova A."/>
            <person name="Rajasekar S."/>
            <person name="Mueller T."/>
            <person name="Lomeli R."/>
            <person name="Scara G."/>
            <person name="Ko A."/>
            <person name="Delaney K."/>
            <person name="Wissotski M."/>
            <person name="Lopez G."/>
            <person name="Campos D."/>
            <person name="Braidotti M."/>
            <person name="Ashley E."/>
            <person name="Golser W."/>
            <person name="Kim H."/>
            <person name="Lee S."/>
            <person name="Lin J."/>
            <person name="Dujmic Z."/>
            <person name="Kim W."/>
            <person name="Talag J."/>
            <person name="Zuccolo A."/>
            <person name="Fan C."/>
            <person name="Sebastian A."/>
            <person name="Kramer M."/>
            <person name="Spiegel L."/>
            <person name="Nascimento L."/>
            <person name="Zutavern T."/>
            <person name="Miller B."/>
            <person name="Ambroise C."/>
            <person name="Muller S."/>
            <person name="Spooner W."/>
            <person name="Narechania A."/>
            <person name="Ren L."/>
            <person name="Wei S."/>
            <person name="Kumari S."/>
            <person name="Faga B."/>
            <person name="Levy M.J."/>
            <person name="McMahan L."/>
            <person name="Van Buren P."/>
            <person name="Vaughn M.W."/>
            <person name="Ying K."/>
            <person name="Yeh C.-T."/>
            <person name="Emrich S.J."/>
            <person name="Jia Y."/>
            <person name="Kalyanaraman A."/>
            <person name="Hsia A.-P."/>
            <person name="Barbazuk W.B."/>
            <person name="Baucom R.S."/>
            <person name="Brutnell T.P."/>
            <person name="Carpita N.C."/>
            <person name="Chaparro C."/>
            <person name="Chia J.-M."/>
            <person name="Deragon J.-M."/>
            <person name="Estill J.C."/>
            <person name="Fu Y."/>
            <person name="Jeddeloh J.A."/>
            <person name="Han Y."/>
            <person name="Lee H."/>
            <person name="Li P."/>
            <person name="Lisch D.R."/>
            <person name="Liu S."/>
            <person name="Liu Z."/>
            <person name="Nagel D.H."/>
            <person name="McCann M.C."/>
            <person name="SanMiguel P."/>
            <person name="Myers A.M."/>
            <person name="Nettleton D."/>
            <person name="Nguyen J."/>
            <person name="Penning B.W."/>
            <person name="Ponnala L."/>
            <person name="Schneider K.L."/>
            <person name="Schwartz D.C."/>
            <person name="Sharma A."/>
            <person name="Soderlund C."/>
            <person name="Springer N.M."/>
            <person name="Sun Q."/>
            <person name="Wang H."/>
            <person name="Waterman M."/>
            <person name="Westerman R."/>
            <person name="Wolfgruber T.K."/>
            <person name="Yang L."/>
            <person name="Yu Y."/>
            <person name="Zhang L."/>
            <person name="Zhou S."/>
            <person name="Zhu Q."/>
            <person name="Bennetzen J.L."/>
            <person name="Dawe R.K."/>
            <person name="Jiang J."/>
            <person name="Jiang N."/>
            <person name="Presting G.G."/>
            <person name="Wessler S.R."/>
            <person name="Aluru S."/>
            <person name="Martienssen R.A."/>
            <person name="Clifton S.W."/>
            <person name="McCombie W.R."/>
            <person name="Wing R.A."/>
            <person name="Wilson R.K."/>
        </authorList>
    </citation>
    <scope>NUCLEOTIDE SEQUENCE [LARGE SCALE GENOMIC DNA]</scope>
    <source>
        <strain evidence="7">cv. B73</strain>
    </source>
</reference>
<dbReference type="AlphaFoldDB" id="A0A1D6MA53"/>
<evidence type="ECO:0000313" key="6">
    <source>
        <dbReference type="EnsemblPlants" id="Zm00001eb293130_P004"/>
    </source>
</evidence>
<dbReference type="PANTHER" id="PTHR23056">
    <property type="entry name" value="CALCINEURIN B"/>
    <property type="match status" value="1"/>
</dbReference>
<dbReference type="GO" id="GO:0005509">
    <property type="term" value="F:calcium ion binding"/>
    <property type="evidence" value="ECO:0007669"/>
    <property type="project" value="UniProtKB-UniRule"/>
</dbReference>
<comment type="function">
    <text evidence="3">Acts as a calcium sensor. CBL proteins interact with CIPK serine-threonine protein kinases. Binding of a CBL protein to the regulatory NAF domain of a CIPK protein lead to the activation of the kinase in a calcium-dependent manner.</text>
</comment>
<evidence type="ECO:0000256" key="2">
    <source>
        <dbReference type="ARBA" id="ARBA00023774"/>
    </source>
</evidence>
<dbReference type="GO" id="GO:0019722">
    <property type="term" value="P:calcium-mediated signaling"/>
    <property type="evidence" value="ECO:0007669"/>
    <property type="project" value="UniProtKB-UniRule"/>
</dbReference>
<comment type="subcellular location">
    <subcellularLocation>
        <location evidence="3">Membrane</location>
    </subcellularLocation>
</comment>
<dbReference type="SUPFAM" id="SSF47473">
    <property type="entry name" value="EF-hand"/>
    <property type="match status" value="1"/>
</dbReference>
<dbReference type="PANTHER" id="PTHR23056:SF110">
    <property type="entry name" value="CALMODULIN"/>
    <property type="match status" value="1"/>
</dbReference>
<keyword evidence="3" id="KW-0106">Calcium</keyword>
<dbReference type="EMBL" id="CM000782">
    <property type="protein sequence ID" value="AQK87669.1"/>
    <property type="molecule type" value="Genomic_DNA"/>
</dbReference>
<dbReference type="ExpressionAtlas" id="A0A1D6MA53">
    <property type="expression patterns" value="baseline and differential"/>
</dbReference>
<keyword evidence="7" id="KW-1185">Reference proteome</keyword>
<comment type="similarity">
    <text evidence="2 3">Belongs to the calcineurin regulatory subunit family.</text>
</comment>
<gene>
    <name evidence="6" type="primary">LOC100283705</name>
    <name evidence="5" type="ORF">ZEAMMB73_Zm00001d038730</name>
</gene>
<dbReference type="GO" id="GO:0019900">
    <property type="term" value="F:kinase binding"/>
    <property type="evidence" value="ECO:0007669"/>
    <property type="project" value="UniProtKB-UniRule"/>
</dbReference>
<feature type="domain" description="EF-hand" evidence="4">
    <location>
        <begin position="68"/>
        <end position="103"/>
    </location>
</feature>
<keyword evidence="3" id="KW-0479">Metal-binding</keyword>
<organism evidence="5">
    <name type="scientific">Zea mays</name>
    <name type="common">Maize</name>
    <dbReference type="NCBI Taxonomy" id="4577"/>
    <lineage>
        <taxon>Eukaryota</taxon>
        <taxon>Viridiplantae</taxon>
        <taxon>Streptophyta</taxon>
        <taxon>Embryophyta</taxon>
        <taxon>Tracheophyta</taxon>
        <taxon>Spermatophyta</taxon>
        <taxon>Magnoliopsida</taxon>
        <taxon>Liliopsida</taxon>
        <taxon>Poales</taxon>
        <taxon>Poaceae</taxon>
        <taxon>PACMAD clade</taxon>
        <taxon>Panicoideae</taxon>
        <taxon>Andropogonodae</taxon>
        <taxon>Andropogoneae</taxon>
        <taxon>Tripsacinae</taxon>
        <taxon>Zea</taxon>
    </lineage>
</organism>